<dbReference type="InterPro" id="IPR032176">
    <property type="entry name" value="DUF5009"/>
</dbReference>
<comment type="caution">
    <text evidence="3">The sequence shown here is derived from an EMBL/GenBank/DDBJ whole genome shotgun (WGS) entry which is preliminary data.</text>
</comment>
<keyword evidence="1" id="KW-1133">Transmembrane helix</keyword>
<dbReference type="EMBL" id="BMEC01000021">
    <property type="protein sequence ID" value="GGC54779.1"/>
    <property type="molecule type" value="Genomic_DNA"/>
</dbReference>
<dbReference type="Proteomes" id="UP000636010">
    <property type="component" value="Unassembled WGS sequence"/>
</dbReference>
<sequence>MSKSDRLLSLDVFRGITIVGMIIVNDPGSWEAIYMPFKHAEWNGCTPTDLVFPFFLFIVGVAISLALKNAKEDVSRHNTTLWHLLKRSGTLFLIGLFLNAFPEFHLESLRIPGVLQRIAIVFFIGSVFYLKTNWKTQVVVASMLLLVYWALMMLVSVPGVGIGMLEPGRNLAAFVDELLLKGHMWASTETWDPEGILSTLPAIASGLFGILAGQWIRYKQDKKEMLLWLFFAGNIYIVLGLLWDLSFPINKSLWTSSYVVFTTGIALNLFAMLYWLLDIRKNRSIFWKPFEAFGTNAIFAYILSVLLQWVLGVTLQNRVYHALVAITGNDYLSSLIWALLFTAIMLIPVWVLYRKRIIIKV</sequence>
<name>A0ABQ1N6E7_9BACT</name>
<protein>
    <submittedName>
        <fullName evidence="3">DUF5009 domain-containing protein</fullName>
    </submittedName>
</protein>
<feature type="domain" description="DUF5009" evidence="2">
    <location>
        <begin position="36"/>
        <end position="144"/>
    </location>
</feature>
<dbReference type="PANTHER" id="PTHR31061">
    <property type="entry name" value="LD22376P"/>
    <property type="match status" value="1"/>
</dbReference>
<feature type="transmembrane region" description="Helical" evidence="1">
    <location>
        <begin position="195"/>
        <end position="213"/>
    </location>
</feature>
<feature type="transmembrane region" description="Helical" evidence="1">
    <location>
        <begin position="225"/>
        <end position="243"/>
    </location>
</feature>
<organism evidence="3 4">
    <name type="scientific">Marivirga lumbricoides</name>
    <dbReference type="NCBI Taxonomy" id="1046115"/>
    <lineage>
        <taxon>Bacteria</taxon>
        <taxon>Pseudomonadati</taxon>
        <taxon>Bacteroidota</taxon>
        <taxon>Cytophagia</taxon>
        <taxon>Cytophagales</taxon>
        <taxon>Marivirgaceae</taxon>
        <taxon>Marivirga</taxon>
    </lineage>
</organism>
<feature type="transmembrane region" description="Helical" evidence="1">
    <location>
        <begin position="50"/>
        <end position="67"/>
    </location>
</feature>
<evidence type="ECO:0000313" key="4">
    <source>
        <dbReference type="Proteomes" id="UP000636010"/>
    </source>
</evidence>
<dbReference type="Pfam" id="PF16401">
    <property type="entry name" value="DUF5009"/>
    <property type="match status" value="1"/>
</dbReference>
<feature type="transmembrane region" description="Helical" evidence="1">
    <location>
        <begin position="289"/>
        <end position="311"/>
    </location>
</feature>
<keyword evidence="4" id="KW-1185">Reference proteome</keyword>
<keyword evidence="1" id="KW-0472">Membrane</keyword>
<proteinExistence type="predicted"/>
<dbReference type="PANTHER" id="PTHR31061:SF24">
    <property type="entry name" value="LD22376P"/>
    <property type="match status" value="1"/>
</dbReference>
<feature type="transmembrane region" description="Helical" evidence="1">
    <location>
        <begin position="111"/>
        <end position="130"/>
    </location>
</feature>
<feature type="transmembrane region" description="Helical" evidence="1">
    <location>
        <begin position="12"/>
        <end position="30"/>
    </location>
</feature>
<feature type="transmembrane region" description="Helical" evidence="1">
    <location>
        <begin position="331"/>
        <end position="353"/>
    </location>
</feature>
<feature type="transmembrane region" description="Helical" evidence="1">
    <location>
        <begin position="255"/>
        <end position="277"/>
    </location>
</feature>
<dbReference type="RefSeq" id="WP_188467660.1">
    <property type="nucleotide sequence ID" value="NZ_BAABHU010000021.1"/>
</dbReference>
<accession>A0ABQ1N6E7</accession>
<feature type="transmembrane region" description="Helical" evidence="1">
    <location>
        <begin position="142"/>
        <end position="165"/>
    </location>
</feature>
<evidence type="ECO:0000313" key="3">
    <source>
        <dbReference type="EMBL" id="GGC54779.1"/>
    </source>
</evidence>
<reference evidence="4" key="1">
    <citation type="journal article" date="2019" name="Int. J. Syst. Evol. Microbiol.">
        <title>The Global Catalogue of Microorganisms (GCM) 10K type strain sequencing project: providing services to taxonomists for standard genome sequencing and annotation.</title>
        <authorList>
            <consortium name="The Broad Institute Genomics Platform"/>
            <consortium name="The Broad Institute Genome Sequencing Center for Infectious Disease"/>
            <person name="Wu L."/>
            <person name="Ma J."/>
        </authorList>
    </citation>
    <scope>NUCLEOTIDE SEQUENCE [LARGE SCALE GENOMIC DNA]</scope>
    <source>
        <strain evidence="4">CGMCC 1.10832</strain>
    </source>
</reference>
<evidence type="ECO:0000259" key="2">
    <source>
        <dbReference type="Pfam" id="PF16401"/>
    </source>
</evidence>
<evidence type="ECO:0000256" key="1">
    <source>
        <dbReference type="SAM" id="Phobius"/>
    </source>
</evidence>
<keyword evidence="1" id="KW-0812">Transmembrane</keyword>
<gene>
    <name evidence="3" type="ORF">GCM10011506_45550</name>
</gene>